<reference evidence="8 9" key="1">
    <citation type="journal article" date="2021" name="ISME Commun">
        <title>Automated analysis of genomic sequences facilitates high-throughput and comprehensive description of bacteria.</title>
        <authorList>
            <person name="Hitch T.C.A."/>
        </authorList>
    </citation>
    <scope>NUCLEOTIDE SEQUENCE [LARGE SCALE GENOMIC DNA]</scope>
    <source>
        <strain evidence="8 9">H2_18</strain>
    </source>
</reference>
<organism evidence="8 9">
    <name type="scientific">Faecalicatena acetigenes</name>
    <dbReference type="NCBI Taxonomy" id="2981790"/>
    <lineage>
        <taxon>Bacteria</taxon>
        <taxon>Bacillati</taxon>
        <taxon>Bacillota</taxon>
        <taxon>Clostridia</taxon>
        <taxon>Lachnospirales</taxon>
        <taxon>Lachnospiraceae</taxon>
        <taxon>Faecalicatena</taxon>
    </lineage>
</organism>
<evidence type="ECO:0000256" key="1">
    <source>
        <dbReference type="ARBA" id="ARBA00022603"/>
    </source>
</evidence>
<dbReference type="InterPro" id="IPR040758">
    <property type="entry name" value="PrmC_N"/>
</dbReference>
<feature type="domain" description="Release factor glutamine methyltransferase N-terminal" evidence="7">
    <location>
        <begin position="10"/>
        <end position="80"/>
    </location>
</feature>
<dbReference type="EMBL" id="JAOQJX010000019">
    <property type="protein sequence ID" value="MCU6748287.1"/>
    <property type="molecule type" value="Genomic_DNA"/>
</dbReference>
<dbReference type="Pfam" id="PF17827">
    <property type="entry name" value="PrmC_N"/>
    <property type="match status" value="1"/>
</dbReference>
<evidence type="ECO:0000256" key="3">
    <source>
        <dbReference type="ARBA" id="ARBA00022691"/>
    </source>
</evidence>
<evidence type="ECO:0000259" key="7">
    <source>
        <dbReference type="Pfam" id="PF17827"/>
    </source>
</evidence>
<feature type="binding site" evidence="5">
    <location>
        <begin position="205"/>
        <end position="208"/>
    </location>
    <ligand>
        <name>substrate</name>
    </ligand>
</feature>
<accession>A0ABT2TEP9</accession>
<gene>
    <name evidence="5 8" type="primary">prmC</name>
    <name evidence="8" type="ORF">OCV51_11590</name>
</gene>
<sequence length="300" mass="34096">MKSGEESLQDAYSWGRGELESAKIQEYELDAWYLLEYVTGIDKARYYVEPAQKISEEQKQTYCSLINRRKKRVPLQHLTGEQAFMGLKFKVNEQVLIPRQDTEIAVETALELLKNGKVPSDEEEIKILDMCTGSGCILLSVLYWAKEHARKDKKGRKIAGIGADISERALEVARENAENLNILAEFISGDLFENIKGKFGMIISNPPYIRTSEIEKLEPEVKEHDPIEALDGKTDGLYFYREIVRISGDFLEKKGVLLFEIGCDQGKEVAMLLQENGFLDVTVKKDLAGLDRVVYGVYDR</sequence>
<dbReference type="NCBIfam" id="TIGR03534">
    <property type="entry name" value="RF_mod_PrmC"/>
    <property type="match status" value="1"/>
</dbReference>
<keyword evidence="9" id="KW-1185">Reference proteome</keyword>
<dbReference type="Gene3D" id="1.10.8.10">
    <property type="entry name" value="DNA helicase RuvA subunit, C-terminal domain"/>
    <property type="match status" value="1"/>
</dbReference>
<keyword evidence="3 5" id="KW-0949">S-adenosyl-L-methionine</keyword>
<keyword evidence="2 5" id="KW-0808">Transferase</keyword>
<dbReference type="InterPro" id="IPR050320">
    <property type="entry name" value="N5-glutamine_MTase"/>
</dbReference>
<dbReference type="Gene3D" id="3.40.50.150">
    <property type="entry name" value="Vaccinia Virus protein VP39"/>
    <property type="match status" value="1"/>
</dbReference>
<feature type="binding site" evidence="5">
    <location>
        <position position="205"/>
    </location>
    <ligand>
        <name>S-adenosyl-L-methionine</name>
        <dbReference type="ChEBI" id="CHEBI:59789"/>
    </ligand>
</feature>
<dbReference type="PANTHER" id="PTHR18895">
    <property type="entry name" value="HEMK METHYLTRANSFERASE"/>
    <property type="match status" value="1"/>
</dbReference>
<evidence type="ECO:0000256" key="2">
    <source>
        <dbReference type="ARBA" id="ARBA00022679"/>
    </source>
</evidence>
<dbReference type="GO" id="GO:0102559">
    <property type="term" value="F:peptide chain release factor N(5)-glutamine methyltransferase activity"/>
    <property type="evidence" value="ECO:0007669"/>
    <property type="project" value="UniProtKB-EC"/>
</dbReference>
<dbReference type="InterPro" id="IPR004556">
    <property type="entry name" value="HemK-like"/>
</dbReference>
<protein>
    <recommendedName>
        <fullName evidence="5">Release factor glutamine methyltransferase</fullName>
        <shortName evidence="5">RF MTase</shortName>
        <ecNumber evidence="5">2.1.1.297</ecNumber>
    </recommendedName>
    <alternativeName>
        <fullName evidence="5">N5-glutamine methyltransferase PrmC</fullName>
    </alternativeName>
    <alternativeName>
        <fullName evidence="5">Protein-(glutamine-N5) MTase PrmC</fullName>
    </alternativeName>
    <alternativeName>
        <fullName evidence="5">Protein-glutamine N-methyltransferase PrmC</fullName>
    </alternativeName>
</protein>
<comment type="catalytic activity">
    <reaction evidence="4 5">
        <text>L-glutaminyl-[peptide chain release factor] + S-adenosyl-L-methionine = N(5)-methyl-L-glutaminyl-[peptide chain release factor] + S-adenosyl-L-homocysteine + H(+)</text>
        <dbReference type="Rhea" id="RHEA:42896"/>
        <dbReference type="Rhea" id="RHEA-COMP:10271"/>
        <dbReference type="Rhea" id="RHEA-COMP:10272"/>
        <dbReference type="ChEBI" id="CHEBI:15378"/>
        <dbReference type="ChEBI" id="CHEBI:30011"/>
        <dbReference type="ChEBI" id="CHEBI:57856"/>
        <dbReference type="ChEBI" id="CHEBI:59789"/>
        <dbReference type="ChEBI" id="CHEBI:61891"/>
        <dbReference type="EC" id="2.1.1.297"/>
    </reaction>
</comment>
<dbReference type="RefSeq" id="WP_059070515.1">
    <property type="nucleotide sequence ID" value="NZ_JAOQJX010000019.1"/>
</dbReference>
<dbReference type="NCBIfam" id="TIGR00536">
    <property type="entry name" value="hemK_fam"/>
    <property type="match status" value="1"/>
</dbReference>
<dbReference type="PROSITE" id="PS00092">
    <property type="entry name" value="N6_MTASE"/>
    <property type="match status" value="1"/>
</dbReference>
<dbReference type="InterPro" id="IPR019874">
    <property type="entry name" value="RF_methyltr_PrmC"/>
</dbReference>
<dbReference type="GO" id="GO:0032259">
    <property type="term" value="P:methylation"/>
    <property type="evidence" value="ECO:0007669"/>
    <property type="project" value="UniProtKB-KW"/>
</dbReference>
<name>A0ABT2TEP9_9FIRM</name>
<dbReference type="InterPro" id="IPR007848">
    <property type="entry name" value="Small_mtfrase_dom"/>
</dbReference>
<comment type="caution">
    <text evidence="5">Lacks conserved residue(s) required for the propagation of feature annotation.</text>
</comment>
<dbReference type="InterPro" id="IPR029063">
    <property type="entry name" value="SAM-dependent_MTases_sf"/>
</dbReference>
<keyword evidence="1 5" id="KW-0489">Methyltransferase</keyword>
<evidence type="ECO:0000256" key="5">
    <source>
        <dbReference type="HAMAP-Rule" id="MF_02126"/>
    </source>
</evidence>
<proteinExistence type="inferred from homology"/>
<dbReference type="InterPro" id="IPR002052">
    <property type="entry name" value="DNA_methylase_N6_adenine_CS"/>
</dbReference>
<dbReference type="Proteomes" id="UP001652394">
    <property type="component" value="Unassembled WGS sequence"/>
</dbReference>
<feature type="binding site" evidence="5">
    <location>
        <position position="164"/>
    </location>
    <ligand>
        <name>S-adenosyl-L-methionine</name>
        <dbReference type="ChEBI" id="CHEBI:59789"/>
    </ligand>
</feature>
<comment type="caution">
    <text evidence="8">The sequence shown here is derived from an EMBL/GenBank/DDBJ whole genome shotgun (WGS) entry which is preliminary data.</text>
</comment>
<dbReference type="Pfam" id="PF05175">
    <property type="entry name" value="MTS"/>
    <property type="match status" value="1"/>
</dbReference>
<evidence type="ECO:0000313" key="9">
    <source>
        <dbReference type="Proteomes" id="UP001652394"/>
    </source>
</evidence>
<evidence type="ECO:0000313" key="8">
    <source>
        <dbReference type="EMBL" id="MCU6748287.1"/>
    </source>
</evidence>
<comment type="function">
    <text evidence="5">Methylates the class 1 translation termination release factors RF1/PrfA and RF2/PrfB on the glutamine residue of the universally conserved GGQ motif.</text>
</comment>
<evidence type="ECO:0000259" key="6">
    <source>
        <dbReference type="Pfam" id="PF05175"/>
    </source>
</evidence>
<feature type="domain" description="Methyltransferase small" evidence="6">
    <location>
        <begin position="123"/>
        <end position="213"/>
    </location>
</feature>
<evidence type="ECO:0000256" key="4">
    <source>
        <dbReference type="ARBA" id="ARBA00048391"/>
    </source>
</evidence>
<dbReference type="SUPFAM" id="SSF53335">
    <property type="entry name" value="S-adenosyl-L-methionine-dependent methyltransferases"/>
    <property type="match status" value="1"/>
</dbReference>
<dbReference type="EC" id="2.1.1.297" evidence="5"/>
<dbReference type="HAMAP" id="MF_02126">
    <property type="entry name" value="RF_methyltr_PrmC"/>
    <property type="match status" value="1"/>
</dbReference>
<dbReference type="CDD" id="cd02440">
    <property type="entry name" value="AdoMet_MTases"/>
    <property type="match status" value="1"/>
</dbReference>
<dbReference type="PANTHER" id="PTHR18895:SF74">
    <property type="entry name" value="MTRF1L RELEASE FACTOR GLUTAMINE METHYLTRANSFERASE"/>
    <property type="match status" value="1"/>
</dbReference>
<comment type="similarity">
    <text evidence="5">Belongs to the protein N5-glutamine methyltransferase family. PrmC subfamily.</text>
</comment>